<feature type="non-terminal residue" evidence="1">
    <location>
        <position position="96"/>
    </location>
</feature>
<protein>
    <submittedName>
        <fullName evidence="1">Uncharacterized protein</fullName>
    </submittedName>
</protein>
<comment type="caution">
    <text evidence="1">The sequence shown here is derived from an EMBL/GenBank/DDBJ whole genome shotgun (WGS) entry which is preliminary data.</text>
</comment>
<proteinExistence type="predicted"/>
<name>A0AA38CIW7_TAXCH</name>
<gene>
    <name evidence="1" type="ORF">KI387_012743</name>
</gene>
<accession>A0AA38CIW7</accession>
<sequence>IVKHLTMEDSAMVEDRLLELLGGPSLEVHFEEEAEEAEEIKIECACLENEKGKLVYVIDGEEIESLDVDHSIGMREVVDNVDTHARAYNEPLKINK</sequence>
<evidence type="ECO:0000313" key="2">
    <source>
        <dbReference type="Proteomes" id="UP000824469"/>
    </source>
</evidence>
<evidence type="ECO:0000313" key="1">
    <source>
        <dbReference type="EMBL" id="KAH9301160.1"/>
    </source>
</evidence>
<keyword evidence="2" id="KW-1185">Reference proteome</keyword>
<dbReference type="AlphaFoldDB" id="A0AA38CIW7"/>
<dbReference type="Proteomes" id="UP000824469">
    <property type="component" value="Unassembled WGS sequence"/>
</dbReference>
<organism evidence="1 2">
    <name type="scientific">Taxus chinensis</name>
    <name type="common">Chinese yew</name>
    <name type="synonym">Taxus wallichiana var. chinensis</name>
    <dbReference type="NCBI Taxonomy" id="29808"/>
    <lineage>
        <taxon>Eukaryota</taxon>
        <taxon>Viridiplantae</taxon>
        <taxon>Streptophyta</taxon>
        <taxon>Embryophyta</taxon>
        <taxon>Tracheophyta</taxon>
        <taxon>Spermatophyta</taxon>
        <taxon>Pinopsida</taxon>
        <taxon>Pinidae</taxon>
        <taxon>Conifers II</taxon>
        <taxon>Cupressales</taxon>
        <taxon>Taxaceae</taxon>
        <taxon>Taxus</taxon>
    </lineage>
</organism>
<dbReference type="EMBL" id="JAHRHJ020000009">
    <property type="protein sequence ID" value="KAH9301160.1"/>
    <property type="molecule type" value="Genomic_DNA"/>
</dbReference>
<feature type="non-terminal residue" evidence="1">
    <location>
        <position position="1"/>
    </location>
</feature>
<reference evidence="1 2" key="1">
    <citation type="journal article" date="2021" name="Nat. Plants">
        <title>The Taxus genome provides insights into paclitaxel biosynthesis.</title>
        <authorList>
            <person name="Xiong X."/>
            <person name="Gou J."/>
            <person name="Liao Q."/>
            <person name="Li Y."/>
            <person name="Zhou Q."/>
            <person name="Bi G."/>
            <person name="Li C."/>
            <person name="Du R."/>
            <person name="Wang X."/>
            <person name="Sun T."/>
            <person name="Guo L."/>
            <person name="Liang H."/>
            <person name="Lu P."/>
            <person name="Wu Y."/>
            <person name="Zhang Z."/>
            <person name="Ro D.K."/>
            <person name="Shang Y."/>
            <person name="Huang S."/>
            <person name="Yan J."/>
        </authorList>
    </citation>
    <scope>NUCLEOTIDE SEQUENCE [LARGE SCALE GENOMIC DNA]</scope>
    <source>
        <strain evidence="1">Ta-2019</strain>
    </source>
</reference>